<organism evidence="1 2">
    <name type="scientific">Steinernema carpocapsae</name>
    <name type="common">Entomopathogenic nematode</name>
    <dbReference type="NCBI Taxonomy" id="34508"/>
    <lineage>
        <taxon>Eukaryota</taxon>
        <taxon>Metazoa</taxon>
        <taxon>Ecdysozoa</taxon>
        <taxon>Nematoda</taxon>
        <taxon>Chromadorea</taxon>
        <taxon>Rhabditida</taxon>
        <taxon>Tylenchina</taxon>
        <taxon>Panagrolaimomorpha</taxon>
        <taxon>Strongyloidoidea</taxon>
        <taxon>Steinernematidae</taxon>
        <taxon>Steinernema</taxon>
    </lineage>
</organism>
<name>A0A4U5M8H1_STECR</name>
<gene>
    <name evidence="1" type="ORF">L596_025687</name>
</gene>
<accession>A0A4U5M8H1</accession>
<dbReference type="AlphaFoldDB" id="A0A4U5M8H1"/>
<reference evidence="1 2" key="2">
    <citation type="journal article" date="2019" name="G3 (Bethesda)">
        <title>Hybrid Assembly of the Genome of the Entomopathogenic Nematode Steinernema carpocapsae Identifies the X-Chromosome.</title>
        <authorList>
            <person name="Serra L."/>
            <person name="Macchietto M."/>
            <person name="Macias-Munoz A."/>
            <person name="McGill C.J."/>
            <person name="Rodriguez I.M."/>
            <person name="Rodriguez B."/>
            <person name="Murad R."/>
            <person name="Mortazavi A."/>
        </authorList>
    </citation>
    <scope>NUCLEOTIDE SEQUENCE [LARGE SCALE GENOMIC DNA]</scope>
    <source>
        <strain evidence="1 2">ALL</strain>
    </source>
</reference>
<comment type="caution">
    <text evidence="1">The sequence shown here is derived from an EMBL/GenBank/DDBJ whole genome shotgun (WGS) entry which is preliminary data.</text>
</comment>
<reference evidence="1 2" key="1">
    <citation type="journal article" date="2015" name="Genome Biol.">
        <title>Comparative genomics of Steinernema reveals deeply conserved gene regulatory networks.</title>
        <authorList>
            <person name="Dillman A.R."/>
            <person name="Macchietto M."/>
            <person name="Porter C.F."/>
            <person name="Rogers A."/>
            <person name="Williams B."/>
            <person name="Antoshechkin I."/>
            <person name="Lee M.M."/>
            <person name="Goodwin Z."/>
            <person name="Lu X."/>
            <person name="Lewis E.E."/>
            <person name="Goodrich-Blair H."/>
            <person name="Stock S.P."/>
            <person name="Adams B.J."/>
            <person name="Sternberg P.W."/>
            <person name="Mortazavi A."/>
        </authorList>
    </citation>
    <scope>NUCLEOTIDE SEQUENCE [LARGE SCALE GENOMIC DNA]</scope>
    <source>
        <strain evidence="1 2">ALL</strain>
    </source>
</reference>
<protein>
    <submittedName>
        <fullName evidence="1">Uncharacterized protein</fullName>
    </submittedName>
</protein>
<evidence type="ECO:0000313" key="2">
    <source>
        <dbReference type="Proteomes" id="UP000298663"/>
    </source>
</evidence>
<proteinExistence type="predicted"/>
<dbReference type="Proteomes" id="UP000298663">
    <property type="component" value="Unassembled WGS sequence"/>
</dbReference>
<evidence type="ECO:0000313" key="1">
    <source>
        <dbReference type="EMBL" id="TKR65259.1"/>
    </source>
</evidence>
<keyword evidence="2" id="KW-1185">Reference proteome</keyword>
<sequence length="124" mass="13552">MEGKVAFLKAVQREKEILFGGFTSTITAKLKENTRHSTLNFRKNAPSPDSLPTLPLHNYIISNNTTNIGPVGQSSGQSHLFLWEFSILLSITHFSPFSPPENSIPTLPTATCPVTFIASPVEPS</sequence>
<dbReference type="EMBL" id="AZBU02000009">
    <property type="protein sequence ID" value="TKR65259.1"/>
    <property type="molecule type" value="Genomic_DNA"/>
</dbReference>